<evidence type="ECO:0000256" key="5">
    <source>
        <dbReference type="SAM" id="Phobius"/>
    </source>
</evidence>
<dbReference type="OrthoDB" id="3353560at2"/>
<evidence type="ECO:0000313" key="7">
    <source>
        <dbReference type="EMBL" id="REF32186.1"/>
    </source>
</evidence>
<feature type="transmembrane region" description="Helical" evidence="5">
    <location>
        <begin position="142"/>
        <end position="161"/>
    </location>
</feature>
<evidence type="ECO:0000259" key="6">
    <source>
        <dbReference type="SMART" id="SM00752"/>
    </source>
</evidence>
<proteinExistence type="predicted"/>
<gene>
    <name evidence="7" type="ORF">DFJ65_3288</name>
</gene>
<reference evidence="7 8" key="1">
    <citation type="submission" date="2018-08" db="EMBL/GenBank/DDBJ databases">
        <title>Sequencing the genomes of 1000 actinobacteria strains.</title>
        <authorList>
            <person name="Klenk H.-P."/>
        </authorList>
    </citation>
    <scope>NUCLEOTIDE SEQUENCE [LARGE SCALE GENOMIC DNA]</scope>
    <source>
        <strain evidence="7 8">DSM 22967</strain>
    </source>
</reference>
<feature type="domain" description="HTTM-like" evidence="6">
    <location>
        <begin position="5"/>
        <end position="260"/>
    </location>
</feature>
<keyword evidence="8" id="KW-1185">Reference proteome</keyword>
<comment type="caution">
    <text evidence="7">The sequence shown here is derived from an EMBL/GenBank/DDBJ whole genome shotgun (WGS) entry which is preliminary data.</text>
</comment>
<feature type="transmembrane region" description="Helical" evidence="5">
    <location>
        <begin position="196"/>
        <end position="217"/>
    </location>
</feature>
<dbReference type="RefSeq" id="WP_115923927.1">
    <property type="nucleotide sequence ID" value="NZ_QTUA01000001.1"/>
</dbReference>
<dbReference type="AlphaFoldDB" id="A0A3D9USG7"/>
<dbReference type="Proteomes" id="UP000256253">
    <property type="component" value="Unassembled WGS sequence"/>
</dbReference>
<feature type="transmembrane region" description="Helical" evidence="5">
    <location>
        <begin position="61"/>
        <end position="83"/>
    </location>
</feature>
<evidence type="ECO:0000256" key="2">
    <source>
        <dbReference type="ARBA" id="ARBA00022692"/>
    </source>
</evidence>
<evidence type="ECO:0000256" key="4">
    <source>
        <dbReference type="ARBA" id="ARBA00023136"/>
    </source>
</evidence>
<evidence type="ECO:0000313" key="8">
    <source>
        <dbReference type="Proteomes" id="UP000256253"/>
    </source>
</evidence>
<feature type="transmembrane region" description="Helical" evidence="5">
    <location>
        <begin position="223"/>
        <end position="256"/>
    </location>
</feature>
<feature type="transmembrane region" description="Helical" evidence="5">
    <location>
        <begin position="20"/>
        <end position="41"/>
    </location>
</feature>
<organism evidence="7 8">
    <name type="scientific">Calidifontibacter indicus</name>
    <dbReference type="NCBI Taxonomy" id="419650"/>
    <lineage>
        <taxon>Bacteria</taxon>
        <taxon>Bacillati</taxon>
        <taxon>Actinomycetota</taxon>
        <taxon>Actinomycetes</taxon>
        <taxon>Micrococcales</taxon>
        <taxon>Dermacoccaceae</taxon>
        <taxon>Calidifontibacter</taxon>
    </lineage>
</organism>
<name>A0A3D9USG7_9MICO</name>
<accession>A0A3D9USG7</accession>
<dbReference type="EMBL" id="QTUA01000001">
    <property type="protein sequence ID" value="REF32186.1"/>
    <property type="molecule type" value="Genomic_DNA"/>
</dbReference>
<keyword evidence="3 5" id="KW-1133">Transmembrane helix</keyword>
<keyword evidence="2 5" id="KW-0812">Transmembrane</keyword>
<dbReference type="SMART" id="SM00752">
    <property type="entry name" value="HTTM"/>
    <property type="match status" value="1"/>
</dbReference>
<keyword evidence="4 5" id="KW-0472">Membrane</keyword>
<comment type="subcellular location">
    <subcellularLocation>
        <location evidence="1">Endomembrane system</location>
        <topology evidence="1">Multi-pass membrane protein</topology>
    </subcellularLocation>
</comment>
<dbReference type="InterPro" id="IPR011020">
    <property type="entry name" value="HTTM-like"/>
</dbReference>
<sequence>MNWAFPQVPTERVVILRRLVYAVVLLDIFLLTAFPIGHGNIPADLYSQLPVRAILHLPQPTAVYVQVLRIVIAVAAVLALLGVRPRITGWVVAFGMLDWLSNAYSYGKINHDHLALLVALFVLPLAAAKATDAREALQRNGWSMRMIQVSVVATYFLAAIAKVSEAGWGWASSAVLVWAITRRGSALGQLVAHWPLLTYVFQWVVLILEFCAPLMLWLRGRPLYAYVAFWFVFHASTFALLGIHFIPTAVCLFAFLPLERLAGRRVISRAVRPRAAWR</sequence>
<dbReference type="GO" id="GO:0012505">
    <property type="term" value="C:endomembrane system"/>
    <property type="evidence" value="ECO:0007669"/>
    <property type="project" value="UniProtKB-SubCell"/>
</dbReference>
<evidence type="ECO:0000256" key="1">
    <source>
        <dbReference type="ARBA" id="ARBA00004127"/>
    </source>
</evidence>
<evidence type="ECO:0000256" key="3">
    <source>
        <dbReference type="ARBA" id="ARBA00022989"/>
    </source>
</evidence>
<protein>
    <submittedName>
        <fullName evidence="7">Vitamin K-dependent gamma-carboxylase-like protein</fullName>
    </submittedName>
</protein>